<evidence type="ECO:0000313" key="1">
    <source>
        <dbReference type="EMBL" id="MCH7415448.1"/>
    </source>
</evidence>
<gene>
    <name evidence="1" type="ORF">MM213_18250</name>
</gene>
<keyword evidence="2" id="KW-1185">Reference proteome</keyword>
<accession>A0ABS9VHV6</accession>
<sequence length="68" mass="7883">MLLPRILEDFLPSEHPAHIAITFLDKIINEPILTQYTNLEKTVHENNGFMWISGIHLPGHKTKRRKAP</sequence>
<name>A0ABS9VHV6_9BACT</name>
<comment type="caution">
    <text evidence="1">The sequence shown here is derived from an EMBL/GenBank/DDBJ whole genome shotgun (WGS) entry which is preliminary data.</text>
</comment>
<proteinExistence type="predicted"/>
<dbReference type="EMBL" id="JAKZGO010000022">
    <property type="protein sequence ID" value="MCH7415448.1"/>
    <property type="molecule type" value="Genomic_DNA"/>
</dbReference>
<evidence type="ECO:0000313" key="2">
    <source>
        <dbReference type="Proteomes" id="UP001165430"/>
    </source>
</evidence>
<organism evidence="1 2">
    <name type="scientific">Belliella alkalica</name>
    <dbReference type="NCBI Taxonomy" id="1730871"/>
    <lineage>
        <taxon>Bacteria</taxon>
        <taxon>Pseudomonadati</taxon>
        <taxon>Bacteroidota</taxon>
        <taxon>Cytophagia</taxon>
        <taxon>Cytophagales</taxon>
        <taxon>Cyclobacteriaceae</taxon>
        <taxon>Belliella</taxon>
    </lineage>
</organism>
<protein>
    <submittedName>
        <fullName evidence="1">Uncharacterized protein</fullName>
    </submittedName>
</protein>
<dbReference type="Proteomes" id="UP001165430">
    <property type="component" value="Unassembled WGS sequence"/>
</dbReference>
<dbReference type="RefSeq" id="WP_241414334.1">
    <property type="nucleotide sequence ID" value="NZ_JAKZGO010000022.1"/>
</dbReference>
<reference evidence="1" key="1">
    <citation type="submission" date="2022-03" db="EMBL/GenBank/DDBJ databases">
        <title>De novo assembled genomes of Belliella spp. (Cyclobacteriaceae) strains.</title>
        <authorList>
            <person name="Szabo A."/>
            <person name="Korponai K."/>
            <person name="Felfoldi T."/>
        </authorList>
    </citation>
    <scope>NUCLEOTIDE SEQUENCE</scope>
    <source>
        <strain evidence="1">DSM 111903</strain>
    </source>
</reference>